<dbReference type="InterPro" id="IPR053161">
    <property type="entry name" value="Ulvan_degrading_GH"/>
</dbReference>
<dbReference type="eggNOG" id="COG0639">
    <property type="taxonomic scope" value="Bacteria"/>
</dbReference>
<evidence type="ECO:0000313" key="1">
    <source>
        <dbReference type="EMBL" id="EKU90134.1"/>
    </source>
</evidence>
<dbReference type="InterPro" id="IPR008979">
    <property type="entry name" value="Galactose-bd-like_sf"/>
</dbReference>
<dbReference type="Gene3D" id="3.40.50.880">
    <property type="match status" value="1"/>
</dbReference>
<dbReference type="Proteomes" id="UP000009872">
    <property type="component" value="Unassembled WGS sequence"/>
</dbReference>
<dbReference type="OrthoDB" id="9801077at2"/>
<dbReference type="Pfam" id="PF17132">
    <property type="entry name" value="Glyco_hydro_106"/>
    <property type="match status" value="1"/>
</dbReference>
<evidence type="ECO:0000313" key="2">
    <source>
        <dbReference type="Proteomes" id="UP000009872"/>
    </source>
</evidence>
<gene>
    <name evidence="1" type="ORF">HMPREF9447_02644</name>
</gene>
<name>K9DYK9_9BACE</name>
<dbReference type="SUPFAM" id="SSF49785">
    <property type="entry name" value="Galactose-binding domain-like"/>
    <property type="match status" value="1"/>
</dbReference>
<accession>K9DYK9</accession>
<dbReference type="RefSeq" id="WP_009130201.1">
    <property type="nucleotide sequence ID" value="NZ_JH992941.1"/>
</dbReference>
<keyword evidence="2" id="KW-1185">Reference proteome</keyword>
<dbReference type="PANTHER" id="PTHR36848:SF2">
    <property type="entry name" value="SECRETED PROTEIN"/>
    <property type="match status" value="1"/>
</dbReference>
<dbReference type="NCBIfam" id="NF045579">
    <property type="entry name" value="rhamnoside_JR"/>
    <property type="match status" value="1"/>
</dbReference>
<dbReference type="EMBL" id="ADLF01000010">
    <property type="protein sequence ID" value="EKU90134.1"/>
    <property type="molecule type" value="Genomic_DNA"/>
</dbReference>
<proteinExistence type="predicted"/>
<sequence>MNRFIAYNILSLLCIGLYSQSLKYQGYPSRNGDIDLNSNFANPPKGYGNIPFYWWNGDSLNYDRLMDQLSILSDASTDGLSVSYIHTHPEVDIELNAQGYGSFGRADAGIPGFYTAEWWKLWNQFSSECAKRNIGLGVDDYVVGWAKNGFYVDEVLQTSDFKNYQGRLHYSSYTIRPGEKLDITLPKHTLSITAYPGKIDLGRYTQNGQLKWHPQIEEEKKVYIVYTTESPELHPQYGERLVEVYFNRFENKLDAQGKKGLNYFFQDELHYNLNIHSWCEDMQETFKSRKGYDILPYLPALWEYIGEITPKIRLDYAQIVTELAEERYFKPVFDWHNNRGLIYGCDNNGRGLEPLQYMDYFRAISWYTAPGNDAPARGSSFRQTKVSSSVAHLYKRPRTWLEAFHSMGWDSNGEWLTSQLDQHMIAGGNLLCLHGLYYSTHGGWWEWAPPCFHFRMPYWPHMKFWLKYAERMSFILSQGTHVCDIAVMYPTESMQAYPEANADILWKLTDNLSECGLDYDFIDYQSLQCAEVDSKQLHISDEKYKVLILADMKALHYETLLKIYEFYKKGGIVIAVGKLPKATTRIGEKDSQVETILHEIFKRNRIHESDIKNISQRITSLITPDFQVQNQKGKVLHRKIGNQDVYMVMNIQKGNEIFFRSKGKVEYWNAKNGVITEIPILRQTEEGTWIKYDAEYNESKLFVFTPGTPSYDNNKQAELQIVQEIPLEGEWEIEIMPTMNNKWGDFRLPATNEIIGPEARKFAYQFIPAGNKFTIEKGFQLANHGVYGYAPYMETLTLPNTEVLEDILSNGLSNRKWAPYCYSWQYGVYDNPGSQGFHGLKGKVDNRFIILDQGGHQVFRTYVYAPETRLYRMVQEGERPDFCYLDGSPIKQKIIEMKKGWHQLIFAYANTPKGSYILAEKKSNSIDNRKRSAIVFYPSDYPDIKENYAYDTIIAMKWFQTKHLSYSTRKDDSGIWVYQFKTAPGTQVLKMQLKGKINQLWIDDKPISMKNLKHISANDYSLYLGKYYTSGICTITMSAEPEPGNIGPAFFTTPVKMECKGGKLPAGNWTDFGALQFYSGGINYIKNINLPQNVHTQKTFLDLGKVNATCQVKINGKEVDILMHSPYKVDISSYIKSGSNRIEVLVYSTLSNHYQSIPSAYRGEPVSGLLGPVKIINYQ</sequence>
<comment type="caution">
    <text evidence="1">The sequence shown here is derived from an EMBL/GenBank/DDBJ whole genome shotgun (WGS) entry which is preliminary data.</text>
</comment>
<dbReference type="HOGENOM" id="CLU_260005_0_0_10"/>
<organism evidence="1 2">
    <name type="scientific">Bacteroides oleiciplenus YIT 12058</name>
    <dbReference type="NCBI Taxonomy" id="742727"/>
    <lineage>
        <taxon>Bacteria</taxon>
        <taxon>Pseudomonadati</taxon>
        <taxon>Bacteroidota</taxon>
        <taxon>Bacteroidia</taxon>
        <taxon>Bacteroidales</taxon>
        <taxon>Bacteroidaceae</taxon>
        <taxon>Bacteroides</taxon>
    </lineage>
</organism>
<dbReference type="PANTHER" id="PTHR36848">
    <property type="entry name" value="DNA-BINDING PROTEIN (PUTATIVE SECRETED PROTEIN)-RELATED"/>
    <property type="match status" value="1"/>
</dbReference>
<evidence type="ECO:0008006" key="3">
    <source>
        <dbReference type="Google" id="ProtNLM"/>
    </source>
</evidence>
<dbReference type="AlphaFoldDB" id="K9DYK9"/>
<reference evidence="1 2" key="1">
    <citation type="submission" date="2012-09" db="EMBL/GenBank/DDBJ databases">
        <title>The Genome Sequence of Bacteroides oleiciplenus YIT 12058.</title>
        <authorList>
            <consortium name="The Broad Institute Genome Sequencing Platform"/>
            <person name="Earl A."/>
            <person name="Ward D."/>
            <person name="Feldgarden M."/>
            <person name="Gevers D."/>
            <person name="Morotomi M."/>
            <person name="Walker B."/>
            <person name="Young S.K."/>
            <person name="Zeng Q."/>
            <person name="Gargeya S."/>
            <person name="Fitzgerald M."/>
            <person name="Haas B."/>
            <person name="Abouelleil A."/>
            <person name="Alvarado L."/>
            <person name="Arachchi H.M."/>
            <person name="Berlin A.M."/>
            <person name="Chapman S.B."/>
            <person name="Goldberg J."/>
            <person name="Griggs A."/>
            <person name="Gujja S."/>
            <person name="Hansen M."/>
            <person name="Howarth C."/>
            <person name="Imamovic A."/>
            <person name="Larimer J."/>
            <person name="McCowen C."/>
            <person name="Montmayeur A."/>
            <person name="Murphy C."/>
            <person name="Neiman D."/>
            <person name="Pearson M."/>
            <person name="Priest M."/>
            <person name="Roberts A."/>
            <person name="Saif S."/>
            <person name="Shea T."/>
            <person name="Sisk P."/>
            <person name="Sykes S."/>
            <person name="Wortman J."/>
            <person name="Nusbaum C."/>
            <person name="Birren B."/>
        </authorList>
    </citation>
    <scope>NUCLEOTIDE SEQUENCE [LARGE SCALE GENOMIC DNA]</scope>
    <source>
        <strain evidence="1 2">YIT 12058</strain>
    </source>
</reference>
<protein>
    <recommendedName>
        <fullName evidence="3">Glycosyl hydrolases family 2 sugar binding domain-containing protein</fullName>
    </recommendedName>
</protein>
<dbReference type="STRING" id="742727.HMPREF9447_02644"/>
<dbReference type="Gene3D" id="2.60.120.260">
    <property type="entry name" value="Galactose-binding domain-like"/>
    <property type="match status" value="1"/>
</dbReference>
<dbReference type="InterPro" id="IPR029062">
    <property type="entry name" value="Class_I_gatase-like"/>
</dbReference>
<dbReference type="PATRIC" id="fig|742727.4.peg.2705"/>